<accession>A0AAF0R4J6</accession>
<keyword evidence="2" id="KW-1185">Reference proteome</keyword>
<dbReference type="AlphaFoldDB" id="A0AAF0R4J6"/>
<dbReference type="Proteomes" id="UP001234989">
    <property type="component" value="Chromosome 6"/>
</dbReference>
<reference evidence="1" key="1">
    <citation type="submission" date="2023-08" db="EMBL/GenBank/DDBJ databases">
        <title>A de novo genome assembly of Solanum verrucosum Schlechtendal, a Mexican diploid species geographically isolated from the other diploid A-genome species in potato relatives.</title>
        <authorList>
            <person name="Hosaka K."/>
        </authorList>
    </citation>
    <scope>NUCLEOTIDE SEQUENCE</scope>
    <source>
        <tissue evidence="1">Young leaves</tissue>
    </source>
</reference>
<evidence type="ECO:0000313" key="2">
    <source>
        <dbReference type="Proteomes" id="UP001234989"/>
    </source>
</evidence>
<dbReference type="EMBL" id="CP133617">
    <property type="protein sequence ID" value="WMV33797.1"/>
    <property type="molecule type" value="Genomic_DNA"/>
</dbReference>
<proteinExistence type="predicted"/>
<gene>
    <name evidence="1" type="ORF">MTR67_027182</name>
</gene>
<evidence type="ECO:0000313" key="1">
    <source>
        <dbReference type="EMBL" id="WMV33797.1"/>
    </source>
</evidence>
<organism evidence="1 2">
    <name type="scientific">Solanum verrucosum</name>
    <dbReference type="NCBI Taxonomy" id="315347"/>
    <lineage>
        <taxon>Eukaryota</taxon>
        <taxon>Viridiplantae</taxon>
        <taxon>Streptophyta</taxon>
        <taxon>Embryophyta</taxon>
        <taxon>Tracheophyta</taxon>
        <taxon>Spermatophyta</taxon>
        <taxon>Magnoliopsida</taxon>
        <taxon>eudicotyledons</taxon>
        <taxon>Gunneridae</taxon>
        <taxon>Pentapetalae</taxon>
        <taxon>asterids</taxon>
        <taxon>lamiids</taxon>
        <taxon>Solanales</taxon>
        <taxon>Solanaceae</taxon>
        <taxon>Solanoideae</taxon>
        <taxon>Solaneae</taxon>
        <taxon>Solanum</taxon>
    </lineage>
</organism>
<feature type="non-terminal residue" evidence="1">
    <location>
        <position position="1"/>
    </location>
</feature>
<sequence>SRGSTCGWQSTVLVRLPKGGSPSRATSRLVVKATDRGKARGIAFTTWEPCQVEEATS</sequence>
<name>A0AAF0R4J6_SOLVR</name>
<protein>
    <submittedName>
        <fullName evidence="1">Uncharacterized protein</fullName>
    </submittedName>
</protein>